<evidence type="ECO:0000313" key="2">
    <source>
        <dbReference type="EMBL" id="CAK8696611.1"/>
    </source>
</evidence>
<keyword evidence="3" id="KW-1185">Reference proteome</keyword>
<evidence type="ECO:0000313" key="3">
    <source>
        <dbReference type="Proteomes" id="UP001642483"/>
    </source>
</evidence>
<proteinExistence type="predicted"/>
<feature type="region of interest" description="Disordered" evidence="1">
    <location>
        <begin position="169"/>
        <end position="226"/>
    </location>
</feature>
<organism evidence="2 3">
    <name type="scientific">Clavelina lepadiformis</name>
    <name type="common">Light-bulb sea squirt</name>
    <name type="synonym">Ascidia lepadiformis</name>
    <dbReference type="NCBI Taxonomy" id="159417"/>
    <lineage>
        <taxon>Eukaryota</taxon>
        <taxon>Metazoa</taxon>
        <taxon>Chordata</taxon>
        <taxon>Tunicata</taxon>
        <taxon>Ascidiacea</taxon>
        <taxon>Aplousobranchia</taxon>
        <taxon>Clavelinidae</taxon>
        <taxon>Clavelina</taxon>
    </lineage>
</organism>
<dbReference type="EMBL" id="CAWYQH010000163">
    <property type="protein sequence ID" value="CAK8696611.1"/>
    <property type="molecule type" value="Genomic_DNA"/>
</dbReference>
<reference evidence="2 3" key="1">
    <citation type="submission" date="2024-02" db="EMBL/GenBank/DDBJ databases">
        <authorList>
            <person name="Daric V."/>
            <person name="Darras S."/>
        </authorList>
    </citation>
    <scope>NUCLEOTIDE SEQUENCE [LARGE SCALE GENOMIC DNA]</scope>
</reference>
<sequence length="226" mass="25545">MESQGSSTIWLPTFCNVGSAISLQESSPLNNKHLLQPVVTAQPIFLQPKSAGHLLVHMQQQVAPIFSQDITQQIDLQSCGDLVSQTVLFPPLQRVQSFHQSLTEPTFRQNVNNCEKLAKFQHRIISKSVNRTQRKKKISPSAKRRSRLRLIAFLESKKEKCASQFAASDYETSKNQATAGSRAEDTDEFNTLDLNEEHITDTDDDNFHNFEMHSDKADDSKNNKES</sequence>
<name>A0ABP0GXY2_CLALP</name>
<accession>A0ABP0GXY2</accession>
<feature type="compositionally biased region" description="Basic and acidic residues" evidence="1">
    <location>
        <begin position="195"/>
        <end position="226"/>
    </location>
</feature>
<gene>
    <name evidence="2" type="ORF">CVLEPA_LOCUS29766</name>
</gene>
<protein>
    <submittedName>
        <fullName evidence="2">Uncharacterized protein</fullName>
    </submittedName>
</protein>
<comment type="caution">
    <text evidence="2">The sequence shown here is derived from an EMBL/GenBank/DDBJ whole genome shotgun (WGS) entry which is preliminary data.</text>
</comment>
<evidence type="ECO:0000256" key="1">
    <source>
        <dbReference type="SAM" id="MobiDB-lite"/>
    </source>
</evidence>
<dbReference type="Proteomes" id="UP001642483">
    <property type="component" value="Unassembled WGS sequence"/>
</dbReference>